<dbReference type="InterPro" id="IPR036865">
    <property type="entry name" value="CRAL-TRIO_dom_sf"/>
</dbReference>
<dbReference type="Gene3D" id="1.20.5.1200">
    <property type="entry name" value="Alpha-tocopherol transfer"/>
    <property type="match status" value="1"/>
</dbReference>
<organism evidence="2 3">
    <name type="scientific">Orchesella cincta</name>
    <name type="common">Springtail</name>
    <name type="synonym">Podura cincta</name>
    <dbReference type="NCBI Taxonomy" id="48709"/>
    <lineage>
        <taxon>Eukaryota</taxon>
        <taxon>Metazoa</taxon>
        <taxon>Ecdysozoa</taxon>
        <taxon>Arthropoda</taxon>
        <taxon>Hexapoda</taxon>
        <taxon>Collembola</taxon>
        <taxon>Entomobryomorpha</taxon>
        <taxon>Entomobryoidea</taxon>
        <taxon>Orchesellidae</taxon>
        <taxon>Orchesellinae</taxon>
        <taxon>Orchesella</taxon>
    </lineage>
</organism>
<dbReference type="PROSITE" id="PS50191">
    <property type="entry name" value="CRAL_TRIO"/>
    <property type="match status" value="1"/>
</dbReference>
<dbReference type="Pfam" id="PF00650">
    <property type="entry name" value="CRAL_TRIO"/>
    <property type="match status" value="1"/>
</dbReference>
<dbReference type="SMART" id="SM00516">
    <property type="entry name" value="SEC14"/>
    <property type="match status" value="1"/>
</dbReference>
<evidence type="ECO:0000313" key="3">
    <source>
        <dbReference type="Proteomes" id="UP000094527"/>
    </source>
</evidence>
<dbReference type="Proteomes" id="UP000094527">
    <property type="component" value="Unassembled WGS sequence"/>
</dbReference>
<dbReference type="InterPro" id="IPR001251">
    <property type="entry name" value="CRAL-TRIO_dom"/>
</dbReference>
<feature type="domain" description="CRAL-TRIO" evidence="1">
    <location>
        <begin position="80"/>
        <end position="244"/>
    </location>
</feature>
<dbReference type="CDD" id="cd00170">
    <property type="entry name" value="SEC14"/>
    <property type="match status" value="1"/>
</dbReference>
<dbReference type="PANTHER" id="PTHR10174">
    <property type="entry name" value="ALPHA-TOCOPHEROL TRANSFER PROTEIN-RELATED"/>
    <property type="match status" value="1"/>
</dbReference>
<dbReference type="SUPFAM" id="SSF52087">
    <property type="entry name" value="CRAL/TRIO domain"/>
    <property type="match status" value="1"/>
</dbReference>
<comment type="caution">
    <text evidence="2">The sequence shown here is derived from an EMBL/GenBank/DDBJ whole genome shotgun (WGS) entry which is preliminary data.</text>
</comment>
<dbReference type="PRINTS" id="PR00180">
    <property type="entry name" value="CRETINALDHBP"/>
</dbReference>
<gene>
    <name evidence="2" type="ORF">Ocin01_18690</name>
</gene>
<dbReference type="PANTHER" id="PTHR10174:SF130">
    <property type="entry name" value="ALPHA-TOCOPHEROL TRANSFER PROTEIN-LIKE"/>
    <property type="match status" value="1"/>
</dbReference>
<dbReference type="AlphaFoldDB" id="A0A1D2M4Z8"/>
<dbReference type="GO" id="GO:0016020">
    <property type="term" value="C:membrane"/>
    <property type="evidence" value="ECO:0007669"/>
    <property type="project" value="TreeGrafter"/>
</dbReference>
<dbReference type="Gene3D" id="3.40.525.10">
    <property type="entry name" value="CRAL-TRIO lipid binding domain"/>
    <property type="match status" value="1"/>
</dbReference>
<accession>A0A1D2M4Z8</accession>
<protein>
    <submittedName>
        <fullName evidence="2">Alpha-tocopherol transfer protein-like</fullName>
    </submittedName>
</protein>
<proteinExistence type="predicted"/>
<dbReference type="OrthoDB" id="75724at2759"/>
<keyword evidence="3" id="KW-1185">Reference proteome</keyword>
<evidence type="ECO:0000259" key="1">
    <source>
        <dbReference type="PROSITE" id="PS50191"/>
    </source>
</evidence>
<dbReference type="STRING" id="48709.A0A1D2M4Z8"/>
<sequence length="270" mass="31577">MENVLGEAEWNEMVKKIPAQVKETRMILEDKYGLVVPKQCDPFIARCLRLKDGKIDKAIKLIKTYQATLLDFHNWDAPIQPSLYGDVFTKTLFSYVQKDSQGRRLYIFRSEMWDPQNTSFAEIVAAIWIFAQHLNAEYEDNQRNGFVTVFDFSHFTLQQAWALNQWRLISIMKWVQNGVAGRVKAFHIIFHPRIVSVIYAGIKPFVKEKLRKRIHFHSSLEALHKHIDPMYLPPFLGGDPNFEYDKSVIKNILQQDDFYNEMVACGFPSK</sequence>
<name>A0A1D2M4Z8_ORCCI</name>
<evidence type="ECO:0000313" key="2">
    <source>
        <dbReference type="EMBL" id="ODM87994.1"/>
    </source>
</evidence>
<dbReference type="GO" id="GO:1902936">
    <property type="term" value="F:phosphatidylinositol bisphosphate binding"/>
    <property type="evidence" value="ECO:0007669"/>
    <property type="project" value="TreeGrafter"/>
</dbReference>
<reference evidence="2 3" key="1">
    <citation type="journal article" date="2016" name="Genome Biol. Evol.">
        <title>Gene Family Evolution Reflects Adaptation to Soil Environmental Stressors in the Genome of the Collembolan Orchesella cincta.</title>
        <authorList>
            <person name="Faddeeva-Vakhrusheva A."/>
            <person name="Derks M.F."/>
            <person name="Anvar S.Y."/>
            <person name="Agamennone V."/>
            <person name="Suring W."/>
            <person name="Smit S."/>
            <person name="van Straalen N.M."/>
            <person name="Roelofs D."/>
        </authorList>
    </citation>
    <scope>NUCLEOTIDE SEQUENCE [LARGE SCALE GENOMIC DNA]</scope>
    <source>
        <tissue evidence="2">Mixed pool</tissue>
    </source>
</reference>
<dbReference type="EMBL" id="LJIJ01004282">
    <property type="protein sequence ID" value="ODM87994.1"/>
    <property type="molecule type" value="Genomic_DNA"/>
</dbReference>